<comment type="caution">
    <text evidence="2">The sequence shown here is derived from an EMBL/GenBank/DDBJ whole genome shotgun (WGS) entry which is preliminary data.</text>
</comment>
<feature type="signal peptide" evidence="1">
    <location>
        <begin position="1"/>
        <end position="30"/>
    </location>
</feature>
<evidence type="ECO:0000313" key="3">
    <source>
        <dbReference type="Proteomes" id="UP001201463"/>
    </source>
</evidence>
<keyword evidence="3" id="KW-1185">Reference proteome</keyword>
<keyword evidence="1" id="KW-0732">Signal</keyword>
<evidence type="ECO:0000256" key="1">
    <source>
        <dbReference type="SAM" id="SignalP"/>
    </source>
</evidence>
<protein>
    <submittedName>
        <fullName evidence="2">PEP-CTERM sorting domain-containing protein</fullName>
    </submittedName>
</protein>
<organism evidence="2 3">
    <name type="scientific">Pelomonas caseinilytica</name>
    <dbReference type="NCBI Taxonomy" id="2906763"/>
    <lineage>
        <taxon>Bacteria</taxon>
        <taxon>Pseudomonadati</taxon>
        <taxon>Pseudomonadota</taxon>
        <taxon>Betaproteobacteria</taxon>
        <taxon>Burkholderiales</taxon>
        <taxon>Sphaerotilaceae</taxon>
        <taxon>Roseateles</taxon>
    </lineage>
</organism>
<dbReference type="NCBIfam" id="TIGR02595">
    <property type="entry name" value="PEP_CTERM"/>
    <property type="match status" value="1"/>
</dbReference>
<reference evidence="2 3" key="1">
    <citation type="submission" date="2021-12" db="EMBL/GenBank/DDBJ databases">
        <title>Genome seq of p7.</title>
        <authorList>
            <person name="Seo T."/>
        </authorList>
    </citation>
    <scope>NUCLEOTIDE SEQUENCE [LARGE SCALE GENOMIC DNA]</scope>
    <source>
        <strain evidence="2 3">P7</strain>
    </source>
</reference>
<sequence length="318" mass="32761">MRAWSRPALLAGCRLAAAGIVIMACPWTEAAAWPVSATAGVVGAEHGTGSTNAPVSSSGSMAFDFPQWGETFTSSGKAVTDPRWRQIHMSSTLAVTHSVCGGVSCQVGGTGVTGGFGRIQDIVGVNSASLRSGSLIDIYFNPVHYNGTVSFADISGFANGSVFADLSVSASVPSLGSASDHVPMTFTLDAGLQHPFIVAGQSKGMVLRVPNGGNYDLDLSFSLALQMGRLGVAGGQGGNASGSMVADFSHTVDWGGVAFATDALTGRRLTDLQLTSSMGVDWTQPGMQAPVPEPARVWLLLAGMMSGIALARRRHNRG</sequence>
<dbReference type="EMBL" id="JAJTWT010000022">
    <property type="protein sequence ID" value="MCE4540720.1"/>
    <property type="molecule type" value="Genomic_DNA"/>
</dbReference>
<evidence type="ECO:0000313" key="2">
    <source>
        <dbReference type="EMBL" id="MCE4540720.1"/>
    </source>
</evidence>
<dbReference type="InterPro" id="IPR013424">
    <property type="entry name" value="Ice-binding_C"/>
</dbReference>
<proteinExistence type="predicted"/>
<dbReference type="Proteomes" id="UP001201463">
    <property type="component" value="Unassembled WGS sequence"/>
</dbReference>
<dbReference type="RefSeq" id="WP_233395398.1">
    <property type="nucleotide sequence ID" value="NZ_JAJTWT010000022.1"/>
</dbReference>
<feature type="chain" id="PRO_5047370626" evidence="1">
    <location>
        <begin position="31"/>
        <end position="318"/>
    </location>
</feature>
<gene>
    <name evidence="2" type="ORF">LXT12_26160</name>
</gene>
<dbReference type="PROSITE" id="PS51257">
    <property type="entry name" value="PROKAR_LIPOPROTEIN"/>
    <property type="match status" value="1"/>
</dbReference>
<name>A0ABS8XU27_9BURK</name>
<accession>A0ABS8XU27</accession>